<evidence type="ECO:0000256" key="2">
    <source>
        <dbReference type="ARBA" id="ARBA00022843"/>
    </source>
</evidence>
<dbReference type="InterPro" id="IPR036390">
    <property type="entry name" value="WH_DNA-bd_sf"/>
</dbReference>
<dbReference type="Pfam" id="PF10557">
    <property type="entry name" value="Cullin_Nedd8"/>
    <property type="match status" value="1"/>
</dbReference>
<dbReference type="GO" id="GO:0031625">
    <property type="term" value="F:ubiquitin protein ligase binding"/>
    <property type="evidence" value="ECO:0007669"/>
    <property type="project" value="InterPro"/>
</dbReference>
<dbReference type="Proteomes" id="UP000663823">
    <property type="component" value="Unassembled WGS sequence"/>
</dbReference>
<dbReference type="EMBL" id="CAJOAX010011078">
    <property type="protein sequence ID" value="CAF4086781.1"/>
    <property type="molecule type" value="Genomic_DNA"/>
</dbReference>
<evidence type="ECO:0000259" key="3">
    <source>
        <dbReference type="SMART" id="SM00884"/>
    </source>
</evidence>
<comment type="caution">
    <text evidence="6">The sequence shown here is derived from an EMBL/GenBank/DDBJ whole genome shotgun (WGS) entry which is preliminary data.</text>
</comment>
<sequence>MRINLNVPLHSIKQKDIKGLHRTVEADRKIIIEAVIIRIVKARQTLNHTLLMQEVIQQLSSRFTPKIPVIKKCIEILIVKEYLERQPNEIDMLRYLA</sequence>
<dbReference type="InterPro" id="IPR036388">
    <property type="entry name" value="WH-like_DNA-bd_sf"/>
</dbReference>
<evidence type="ECO:0000313" key="4">
    <source>
        <dbReference type="EMBL" id="CAF1373650.1"/>
    </source>
</evidence>
<dbReference type="Gene3D" id="1.10.10.10">
    <property type="entry name" value="Winged helix-like DNA-binding domain superfamily/Winged helix DNA-binding domain"/>
    <property type="match status" value="1"/>
</dbReference>
<reference evidence="6" key="1">
    <citation type="submission" date="2021-02" db="EMBL/GenBank/DDBJ databases">
        <authorList>
            <person name="Nowell W R."/>
        </authorList>
    </citation>
    <scope>NUCLEOTIDE SEQUENCE</scope>
</reference>
<proteinExistence type="predicted"/>
<dbReference type="PROSITE" id="PS01256">
    <property type="entry name" value="CULLIN_1"/>
    <property type="match status" value="1"/>
</dbReference>
<protein>
    <recommendedName>
        <fullName evidence="3">Cullin neddylation domain-containing protein</fullName>
    </recommendedName>
</protein>
<dbReference type="InterPro" id="IPR019559">
    <property type="entry name" value="Cullin_neddylation_domain"/>
</dbReference>
<feature type="domain" description="Cullin neddylation" evidence="3">
    <location>
        <begin position="24"/>
        <end position="91"/>
    </location>
</feature>
<evidence type="ECO:0000313" key="7">
    <source>
        <dbReference type="EMBL" id="CAF4086781.1"/>
    </source>
</evidence>
<dbReference type="AlphaFoldDB" id="A0A819N5N9"/>
<gene>
    <name evidence="6" type="ORF">FNK824_LOCUS25369</name>
    <name evidence="7" type="ORF">OTI717_LOCUS33477</name>
    <name evidence="5" type="ORF">RFH988_LOCUS37459</name>
    <name evidence="4" type="ORF">SEV965_LOCUS30031</name>
</gene>
<accession>A0A819N5N9</accession>
<dbReference type="Proteomes" id="UP000663882">
    <property type="component" value="Unassembled WGS sequence"/>
</dbReference>
<dbReference type="InterPro" id="IPR016157">
    <property type="entry name" value="Cullin_CS"/>
</dbReference>
<evidence type="ECO:0000313" key="6">
    <source>
        <dbReference type="EMBL" id="CAF3990448.1"/>
    </source>
</evidence>
<dbReference type="Proteomes" id="UP000663889">
    <property type="component" value="Unassembled WGS sequence"/>
</dbReference>
<dbReference type="InterPro" id="IPR045093">
    <property type="entry name" value="Cullin"/>
</dbReference>
<keyword evidence="2" id="KW-0832">Ubl conjugation</keyword>
<dbReference type="PANTHER" id="PTHR11932">
    <property type="entry name" value="CULLIN"/>
    <property type="match status" value="1"/>
</dbReference>
<keyword evidence="1" id="KW-1017">Isopeptide bond</keyword>
<dbReference type="SMART" id="SM00884">
    <property type="entry name" value="Cullin_Nedd8"/>
    <property type="match status" value="1"/>
</dbReference>
<dbReference type="OrthoDB" id="27073at2759"/>
<evidence type="ECO:0000256" key="1">
    <source>
        <dbReference type="ARBA" id="ARBA00022499"/>
    </source>
</evidence>
<dbReference type="SUPFAM" id="SSF46785">
    <property type="entry name" value="Winged helix' DNA-binding domain"/>
    <property type="match status" value="1"/>
</dbReference>
<dbReference type="GO" id="GO:0006511">
    <property type="term" value="P:ubiquitin-dependent protein catabolic process"/>
    <property type="evidence" value="ECO:0007669"/>
    <property type="project" value="InterPro"/>
</dbReference>
<dbReference type="EMBL" id="CAJNOO010007475">
    <property type="protein sequence ID" value="CAF1468821.1"/>
    <property type="molecule type" value="Genomic_DNA"/>
</dbReference>
<evidence type="ECO:0000313" key="8">
    <source>
        <dbReference type="Proteomes" id="UP000663874"/>
    </source>
</evidence>
<dbReference type="Proteomes" id="UP000663874">
    <property type="component" value="Unassembled WGS sequence"/>
</dbReference>
<name>A0A819N5N9_9BILA</name>
<organism evidence="6 8">
    <name type="scientific">Rotaria sordida</name>
    <dbReference type="NCBI Taxonomy" id="392033"/>
    <lineage>
        <taxon>Eukaryota</taxon>
        <taxon>Metazoa</taxon>
        <taxon>Spiralia</taxon>
        <taxon>Gnathifera</taxon>
        <taxon>Rotifera</taxon>
        <taxon>Eurotatoria</taxon>
        <taxon>Bdelloidea</taxon>
        <taxon>Philodinida</taxon>
        <taxon>Philodinidae</taxon>
        <taxon>Rotaria</taxon>
    </lineage>
</organism>
<dbReference type="EMBL" id="CAJNOU010003153">
    <property type="protein sequence ID" value="CAF1373650.1"/>
    <property type="molecule type" value="Genomic_DNA"/>
</dbReference>
<dbReference type="EMBL" id="CAJOBE010005935">
    <property type="protein sequence ID" value="CAF3990448.1"/>
    <property type="molecule type" value="Genomic_DNA"/>
</dbReference>
<dbReference type="FunFam" id="1.10.10.10:FF:000014">
    <property type="entry name" value="Cullin 1"/>
    <property type="match status" value="1"/>
</dbReference>
<dbReference type="GO" id="GO:0031461">
    <property type="term" value="C:cullin-RING ubiquitin ligase complex"/>
    <property type="evidence" value="ECO:0007669"/>
    <property type="project" value="InterPro"/>
</dbReference>
<evidence type="ECO:0000313" key="5">
    <source>
        <dbReference type="EMBL" id="CAF1468821.1"/>
    </source>
</evidence>